<dbReference type="CDD" id="cd04843">
    <property type="entry name" value="Peptidases_S8_11"/>
    <property type="match status" value="1"/>
</dbReference>
<evidence type="ECO:0000256" key="3">
    <source>
        <dbReference type="ARBA" id="ARBA00022825"/>
    </source>
</evidence>
<evidence type="ECO:0000256" key="1">
    <source>
        <dbReference type="ARBA" id="ARBA00022670"/>
    </source>
</evidence>
<dbReference type="InterPro" id="IPR034073">
    <property type="entry name" value="Subtilisin_DY-like_dom"/>
</dbReference>
<feature type="region of interest" description="Disordered" evidence="5">
    <location>
        <begin position="1"/>
        <end position="30"/>
    </location>
</feature>
<dbReference type="GO" id="GO:0006508">
    <property type="term" value="P:proteolysis"/>
    <property type="evidence" value="ECO:0007669"/>
    <property type="project" value="UniProtKB-KW"/>
</dbReference>
<gene>
    <name evidence="7" type="ORF">QBC41DRAFT_276990</name>
</gene>
<reference evidence="7" key="1">
    <citation type="submission" date="2023-06" db="EMBL/GenBank/DDBJ databases">
        <title>Genome-scale phylogeny and comparative genomics of the fungal order Sordariales.</title>
        <authorList>
            <consortium name="Lawrence Berkeley National Laboratory"/>
            <person name="Hensen N."/>
            <person name="Bonometti L."/>
            <person name="Westerberg I."/>
            <person name="Brannstrom I.O."/>
            <person name="Guillou S."/>
            <person name="Cros-Aarteil S."/>
            <person name="Calhoun S."/>
            <person name="Haridas S."/>
            <person name="Kuo A."/>
            <person name="Mondo S."/>
            <person name="Pangilinan J."/>
            <person name="Riley R."/>
            <person name="Labutti K."/>
            <person name="Andreopoulos B."/>
            <person name="Lipzen A."/>
            <person name="Chen C."/>
            <person name="Yanf M."/>
            <person name="Daum C."/>
            <person name="Ng V."/>
            <person name="Clum A."/>
            <person name="Steindorff A."/>
            <person name="Ohm R."/>
            <person name="Martin F."/>
            <person name="Silar P."/>
            <person name="Natvig D."/>
            <person name="Lalanne C."/>
            <person name="Gautier V."/>
            <person name="Ament-Velasquez S.L."/>
            <person name="Kruys A."/>
            <person name="Hutchinson M.I."/>
            <person name="Powell A.J."/>
            <person name="Barry K."/>
            <person name="Miller A.N."/>
            <person name="Grigoriev I.V."/>
            <person name="Debuchy R."/>
            <person name="Gladieux P."/>
            <person name="Thoren M.H."/>
            <person name="Johannesson H."/>
        </authorList>
    </citation>
    <scope>NUCLEOTIDE SEQUENCE</scope>
    <source>
        <strain evidence="7">CBS 307.81</strain>
    </source>
</reference>
<accession>A0AA39ZCW8</accession>
<dbReference type="AlphaFoldDB" id="A0AA39ZCW8"/>
<dbReference type="GO" id="GO:0004252">
    <property type="term" value="F:serine-type endopeptidase activity"/>
    <property type="evidence" value="ECO:0007669"/>
    <property type="project" value="InterPro"/>
</dbReference>
<keyword evidence="8" id="KW-1185">Reference proteome</keyword>
<evidence type="ECO:0000256" key="4">
    <source>
        <dbReference type="PROSITE-ProRule" id="PRU01240"/>
    </source>
</evidence>
<protein>
    <submittedName>
        <fullName evidence="7">Peptidase</fullName>
    </submittedName>
</protein>
<comment type="caution">
    <text evidence="4">Lacks conserved residue(s) required for the propagation of feature annotation.</text>
</comment>
<sequence>MASQQPIVEAPPAGPPKIALKLTPAGHKKQQEDPNFIAELINTAENGRSGFVPNVNPLIPEESRPARLFSRIAAAAASDPTADLPNFDVWYEVALEGQARLSRREAETATTAQTPADGGDYSLPKETLELIHRLHRLDEVESVHALQAGPPPAVNPSDDPRSVNQGYLDAAPAGINARYAWGFAGGDGLGVNIVDMEQGWKLDHEDLQAAGITLISGYNVAYYSHGTAVLGEMLQVDNTIGGVGIVPKAKGRVISQHRSTGYNTAATILDAVNNMAFGDILLLEAQENDPVGGQYYWPVSVADANFDAIRLASALGITVVEAACNGGYDLDAYVNLSGKYIFNRSSPDYKESGATMVGASSSAAPHYRLWYSNHGSRVDVYAWGENIDTTFTDDNSGTDNSYTDYFSGTSGASPIIVGAAAAVQGIANATLGYKFSPLQLRQILTTNGTPSSTPSADRIGVMPNLRAIIDGRFINLAPDLYIRDYPTDNGRVPSSGTVSNSPDIIIRQTPVSNPQALFGSGSGNENNTSLSQPILAGRDHSIYIRLLNRGGSPASNTKVTVYHAPAATLITPNLWTLIGTVTLPSAVPVGRVLTVSPRLPWPASKVPNVGPGGYSFVAIATTDKDPAPVLPNTFPAFVEFVSRNNNVAWKSFNVVNPPPSAGVSRLPVGIAGAFDAPRRFAIRGVGSLPVGSEVRLEVPGDLARQLGVITPLGQGAGEGKGVVGVPLHPFGRGEIGEGILPVGSVSECELVVTVPEEEVKGEGQWEYEIVQEWEGVEVGRITWRFEGSGEVGEVQ</sequence>
<dbReference type="InterPro" id="IPR015500">
    <property type="entry name" value="Peptidase_S8_subtilisin-rel"/>
</dbReference>
<keyword evidence="2" id="KW-0378">Hydrolase</keyword>
<evidence type="ECO:0000259" key="6">
    <source>
        <dbReference type="Pfam" id="PF00082"/>
    </source>
</evidence>
<evidence type="ECO:0000313" key="8">
    <source>
        <dbReference type="Proteomes" id="UP001174997"/>
    </source>
</evidence>
<evidence type="ECO:0000313" key="7">
    <source>
        <dbReference type="EMBL" id="KAK0668408.1"/>
    </source>
</evidence>
<dbReference type="SUPFAM" id="SSF52743">
    <property type="entry name" value="Subtilisin-like"/>
    <property type="match status" value="1"/>
</dbReference>
<dbReference type="PROSITE" id="PS51892">
    <property type="entry name" value="SUBTILASE"/>
    <property type="match status" value="1"/>
</dbReference>
<keyword evidence="1" id="KW-0645">Protease</keyword>
<organism evidence="7 8">
    <name type="scientific">Cercophora samala</name>
    <dbReference type="NCBI Taxonomy" id="330535"/>
    <lineage>
        <taxon>Eukaryota</taxon>
        <taxon>Fungi</taxon>
        <taxon>Dikarya</taxon>
        <taxon>Ascomycota</taxon>
        <taxon>Pezizomycotina</taxon>
        <taxon>Sordariomycetes</taxon>
        <taxon>Sordariomycetidae</taxon>
        <taxon>Sordariales</taxon>
        <taxon>Lasiosphaeriaceae</taxon>
        <taxon>Cercophora</taxon>
    </lineage>
</organism>
<dbReference type="Proteomes" id="UP001174997">
    <property type="component" value="Unassembled WGS sequence"/>
</dbReference>
<feature type="region of interest" description="Disordered" evidence="5">
    <location>
        <begin position="101"/>
        <end position="122"/>
    </location>
</feature>
<dbReference type="InterPro" id="IPR036852">
    <property type="entry name" value="Peptidase_S8/S53_dom_sf"/>
</dbReference>
<proteinExistence type="inferred from homology"/>
<name>A0AA39ZCW8_9PEZI</name>
<comment type="similarity">
    <text evidence="4">Belongs to the peptidase S8 family.</text>
</comment>
<dbReference type="InterPro" id="IPR000209">
    <property type="entry name" value="Peptidase_S8/S53_dom"/>
</dbReference>
<evidence type="ECO:0000256" key="2">
    <source>
        <dbReference type="ARBA" id="ARBA00022801"/>
    </source>
</evidence>
<dbReference type="Pfam" id="PF00082">
    <property type="entry name" value="Peptidase_S8"/>
    <property type="match status" value="1"/>
</dbReference>
<evidence type="ECO:0000256" key="5">
    <source>
        <dbReference type="SAM" id="MobiDB-lite"/>
    </source>
</evidence>
<dbReference type="PROSITE" id="PS00138">
    <property type="entry name" value="SUBTILASE_SER"/>
    <property type="match status" value="1"/>
</dbReference>
<dbReference type="EMBL" id="JAULSY010000057">
    <property type="protein sequence ID" value="KAK0668408.1"/>
    <property type="molecule type" value="Genomic_DNA"/>
</dbReference>
<comment type="caution">
    <text evidence="7">The sequence shown here is derived from an EMBL/GenBank/DDBJ whole genome shotgun (WGS) entry which is preliminary data.</text>
</comment>
<dbReference type="Gene3D" id="3.40.50.200">
    <property type="entry name" value="Peptidase S8/S53 domain"/>
    <property type="match status" value="1"/>
</dbReference>
<keyword evidence="3" id="KW-0720">Serine protease</keyword>
<feature type="domain" description="Peptidase S8/S53" evidence="6">
    <location>
        <begin position="224"/>
        <end position="451"/>
    </location>
</feature>
<dbReference type="InterPro" id="IPR023828">
    <property type="entry name" value="Peptidase_S8_Ser-AS"/>
</dbReference>
<dbReference type="PRINTS" id="PR00723">
    <property type="entry name" value="SUBTILISIN"/>
</dbReference>